<comment type="subcellular location">
    <subcellularLocation>
        <location evidence="3">Secreted</location>
        <location evidence="3">Extracellular space</location>
    </subcellularLocation>
</comment>
<evidence type="ECO:0000256" key="14">
    <source>
        <dbReference type="ARBA" id="ARBA00023180"/>
    </source>
</evidence>
<evidence type="ECO:0000313" key="18">
    <source>
        <dbReference type="EMBL" id="TEB30058.1"/>
    </source>
</evidence>
<evidence type="ECO:0000256" key="1">
    <source>
        <dbReference type="ARBA" id="ARBA00001910"/>
    </source>
</evidence>
<dbReference type="SUPFAM" id="SSF54897">
    <property type="entry name" value="Protease propeptides/inhibitors"/>
    <property type="match status" value="1"/>
</dbReference>
<dbReference type="Pfam" id="PF00082">
    <property type="entry name" value="Peptidase_S8"/>
    <property type="match status" value="1"/>
</dbReference>
<feature type="binding site" evidence="15">
    <location>
        <position position="560"/>
    </location>
    <ligand>
        <name>Ca(2+)</name>
        <dbReference type="ChEBI" id="CHEBI:29108"/>
    </ligand>
</feature>
<keyword evidence="6 15" id="KW-0645">Protease</keyword>
<evidence type="ECO:0000256" key="2">
    <source>
        <dbReference type="ARBA" id="ARBA00002451"/>
    </source>
</evidence>
<comment type="caution">
    <text evidence="18">The sequence shown here is derived from an EMBL/GenBank/DDBJ whole genome shotgun (WGS) entry which is preliminary data.</text>
</comment>
<keyword evidence="13" id="KW-0865">Zymogen</keyword>
<evidence type="ECO:0000256" key="5">
    <source>
        <dbReference type="ARBA" id="ARBA00022525"/>
    </source>
</evidence>
<accession>A0A4Y7T7X1</accession>
<evidence type="ECO:0000256" key="3">
    <source>
        <dbReference type="ARBA" id="ARBA00004239"/>
    </source>
</evidence>
<feature type="binding site" evidence="15">
    <location>
        <position position="561"/>
    </location>
    <ligand>
        <name>Ca(2+)</name>
        <dbReference type="ChEBI" id="CHEBI:29108"/>
    </ligand>
</feature>
<dbReference type="CDD" id="cd11377">
    <property type="entry name" value="Pro-peptidase_S53"/>
    <property type="match status" value="1"/>
</dbReference>
<dbReference type="GO" id="GO:0004252">
    <property type="term" value="F:serine-type endopeptidase activity"/>
    <property type="evidence" value="ECO:0007669"/>
    <property type="project" value="UniProtKB-UniRule"/>
</dbReference>
<gene>
    <name evidence="18" type="ORF">FA13DRAFT_1631300</name>
</gene>
<name>A0A4Y7T7X1_COPMI</name>
<evidence type="ECO:0000256" key="16">
    <source>
        <dbReference type="SAM" id="MobiDB-lite"/>
    </source>
</evidence>
<feature type="active site" description="Charge relay system" evidence="15">
    <location>
        <position position="300"/>
    </location>
</feature>
<dbReference type="CDD" id="cd04056">
    <property type="entry name" value="Peptidases_S53"/>
    <property type="match status" value="1"/>
</dbReference>
<dbReference type="STRING" id="71717.A0A4Y7T7X1"/>
<dbReference type="GO" id="GO:0005576">
    <property type="term" value="C:extracellular region"/>
    <property type="evidence" value="ECO:0007669"/>
    <property type="project" value="UniProtKB-SubCell"/>
</dbReference>
<evidence type="ECO:0000256" key="10">
    <source>
        <dbReference type="ARBA" id="ARBA00022825"/>
    </source>
</evidence>
<feature type="active site" description="Charge relay system" evidence="15">
    <location>
        <position position="518"/>
    </location>
</feature>
<dbReference type="PANTHER" id="PTHR14218:SF15">
    <property type="entry name" value="TRIPEPTIDYL-PEPTIDASE 1"/>
    <property type="match status" value="1"/>
</dbReference>
<feature type="binding site" evidence="15">
    <location>
        <position position="580"/>
    </location>
    <ligand>
        <name>Ca(2+)</name>
        <dbReference type="ChEBI" id="CHEBI:29108"/>
    </ligand>
</feature>
<dbReference type="GO" id="GO:0008240">
    <property type="term" value="F:tripeptidyl-peptidase activity"/>
    <property type="evidence" value="ECO:0007669"/>
    <property type="project" value="UniProtKB-EC"/>
</dbReference>
<comment type="cofactor">
    <cofactor evidence="15">
        <name>Ca(2+)</name>
        <dbReference type="ChEBI" id="CHEBI:29108"/>
    </cofactor>
    <text evidence="15">Binds 1 Ca(2+) ion per subunit.</text>
</comment>
<keyword evidence="11 15" id="KW-0106">Calcium</keyword>
<feature type="binding site" evidence="15">
    <location>
        <position position="582"/>
    </location>
    <ligand>
        <name>Ca(2+)</name>
        <dbReference type="ChEBI" id="CHEBI:29108"/>
    </ligand>
</feature>
<dbReference type="EMBL" id="QPFP01000024">
    <property type="protein sequence ID" value="TEB30058.1"/>
    <property type="molecule type" value="Genomic_DNA"/>
</dbReference>
<evidence type="ECO:0000259" key="17">
    <source>
        <dbReference type="PROSITE" id="PS51695"/>
    </source>
</evidence>
<organism evidence="18 19">
    <name type="scientific">Coprinellus micaceus</name>
    <name type="common">Glistening ink-cap mushroom</name>
    <name type="synonym">Coprinus micaceus</name>
    <dbReference type="NCBI Taxonomy" id="71717"/>
    <lineage>
        <taxon>Eukaryota</taxon>
        <taxon>Fungi</taxon>
        <taxon>Dikarya</taxon>
        <taxon>Basidiomycota</taxon>
        <taxon>Agaricomycotina</taxon>
        <taxon>Agaricomycetes</taxon>
        <taxon>Agaricomycetidae</taxon>
        <taxon>Agaricales</taxon>
        <taxon>Agaricineae</taxon>
        <taxon>Psathyrellaceae</taxon>
        <taxon>Coprinellus</taxon>
    </lineage>
</organism>
<keyword evidence="7 15" id="KW-0479">Metal-binding</keyword>
<sequence length="600" mass="65854">MPGGQQLRRDLKVKESLLRPPVGWSLVGVAPPDHTISLRIALPQSKFDALEQHLFEVSDPDHPRYGQHLSKEAVEDLVTPPPESLKKVNGWLKSHGFHEVDMNRSPAQDWVNVKVPVKLAEEMLGTTYHIWKHEESGGHLVRTTSYSLPSDLHEHIDIIQPTTMFSRFDPFASTLRLPPGFPSNGRISASVATEYRGPSKPPTKASDPRNAAIDPSCSGTITVKCLQQLYRTEGYVPKVPEKNSIGVTGYLEQYANEVDLKLFYEDQLPEAVNSTFKLVSINGGLNGQDPNEAGFEANLDVQFAFGLAYPIPGTFWTVGGRPPFNPTMHTPDNTNEPYAEWIDFVLKEKNVPFSISTSYGEPEQTVPEAYAKRVCRSFAQLSARGVSILFASGDGGVGDNRSNPSDHRCWVQTPQTNNQNVTRFLPTFPSTCPYVTSVGGTTDIPETSIYFSGGGFSDYWPRQPWQESHVRSWFKSIPKNLYKGLYNPDGRAFPDVAAQGTKFRVFWGGDAYPIGGTSASTPAFAAVVALLNDARIAKGKPPLGFLNPVLYKKGYLGLNDITGGHPNPGCGTDGFNATEGWDPVTGLGTPDFVKLQALLT</sequence>
<feature type="region of interest" description="Disordered" evidence="16">
    <location>
        <begin position="193"/>
        <end position="212"/>
    </location>
</feature>
<keyword evidence="19" id="KW-1185">Reference proteome</keyword>
<dbReference type="InterPro" id="IPR050819">
    <property type="entry name" value="Tripeptidyl-peptidase_I"/>
</dbReference>
<dbReference type="EC" id="3.4.14.10" evidence="4"/>
<comment type="catalytic activity">
    <reaction evidence="1">
        <text>Release of an N-terminal tripeptide from a polypeptide.</text>
        <dbReference type="EC" id="3.4.14.10"/>
    </reaction>
</comment>
<proteinExistence type="predicted"/>
<reference evidence="18 19" key="1">
    <citation type="journal article" date="2019" name="Nat. Ecol. Evol.">
        <title>Megaphylogeny resolves global patterns of mushroom evolution.</title>
        <authorList>
            <person name="Varga T."/>
            <person name="Krizsan K."/>
            <person name="Foldi C."/>
            <person name="Dima B."/>
            <person name="Sanchez-Garcia M."/>
            <person name="Sanchez-Ramirez S."/>
            <person name="Szollosi G.J."/>
            <person name="Szarkandi J.G."/>
            <person name="Papp V."/>
            <person name="Albert L."/>
            <person name="Andreopoulos W."/>
            <person name="Angelini C."/>
            <person name="Antonin V."/>
            <person name="Barry K.W."/>
            <person name="Bougher N.L."/>
            <person name="Buchanan P."/>
            <person name="Buyck B."/>
            <person name="Bense V."/>
            <person name="Catcheside P."/>
            <person name="Chovatia M."/>
            <person name="Cooper J."/>
            <person name="Damon W."/>
            <person name="Desjardin D."/>
            <person name="Finy P."/>
            <person name="Geml J."/>
            <person name="Haridas S."/>
            <person name="Hughes K."/>
            <person name="Justo A."/>
            <person name="Karasinski D."/>
            <person name="Kautmanova I."/>
            <person name="Kiss B."/>
            <person name="Kocsube S."/>
            <person name="Kotiranta H."/>
            <person name="LaButti K.M."/>
            <person name="Lechner B.E."/>
            <person name="Liimatainen K."/>
            <person name="Lipzen A."/>
            <person name="Lukacs Z."/>
            <person name="Mihaltcheva S."/>
            <person name="Morgado L.N."/>
            <person name="Niskanen T."/>
            <person name="Noordeloos M.E."/>
            <person name="Ohm R.A."/>
            <person name="Ortiz-Santana B."/>
            <person name="Ovrebo C."/>
            <person name="Racz N."/>
            <person name="Riley R."/>
            <person name="Savchenko A."/>
            <person name="Shiryaev A."/>
            <person name="Soop K."/>
            <person name="Spirin V."/>
            <person name="Szebenyi C."/>
            <person name="Tomsovsky M."/>
            <person name="Tulloss R.E."/>
            <person name="Uehling J."/>
            <person name="Grigoriev I.V."/>
            <person name="Vagvolgyi C."/>
            <person name="Papp T."/>
            <person name="Martin F.M."/>
            <person name="Miettinen O."/>
            <person name="Hibbett D.S."/>
            <person name="Nagy L.G."/>
        </authorList>
    </citation>
    <scope>NUCLEOTIDE SEQUENCE [LARGE SCALE GENOMIC DNA]</scope>
    <source>
        <strain evidence="18 19">FP101781</strain>
    </source>
</reference>
<comment type="function">
    <text evidence="2">Secreted tripeptidyl-peptidase which degrades proteins at acidic pHs and is involved in virulence.</text>
</comment>
<evidence type="ECO:0000256" key="9">
    <source>
        <dbReference type="ARBA" id="ARBA00022801"/>
    </source>
</evidence>
<dbReference type="PANTHER" id="PTHR14218">
    <property type="entry name" value="PROTEASE S8 TRIPEPTIDYL PEPTIDASE I CLN2"/>
    <property type="match status" value="1"/>
</dbReference>
<feature type="active site" description="Charge relay system" evidence="15">
    <location>
        <position position="296"/>
    </location>
</feature>
<evidence type="ECO:0000313" key="19">
    <source>
        <dbReference type="Proteomes" id="UP000298030"/>
    </source>
</evidence>
<dbReference type="SUPFAM" id="SSF52743">
    <property type="entry name" value="Subtilisin-like"/>
    <property type="match status" value="1"/>
</dbReference>
<keyword evidence="14" id="KW-0325">Glycoprotein</keyword>
<keyword evidence="5" id="KW-0964">Secreted</keyword>
<dbReference type="PROSITE" id="PS00138">
    <property type="entry name" value="SUBTILASE_SER"/>
    <property type="match status" value="1"/>
</dbReference>
<dbReference type="Pfam" id="PF09286">
    <property type="entry name" value="Pro-kuma_activ"/>
    <property type="match status" value="1"/>
</dbReference>
<dbReference type="InterPro" id="IPR030400">
    <property type="entry name" value="Sedolisin_dom"/>
</dbReference>
<keyword evidence="12" id="KW-0843">Virulence</keyword>
<evidence type="ECO:0000256" key="6">
    <source>
        <dbReference type="ARBA" id="ARBA00022670"/>
    </source>
</evidence>
<evidence type="ECO:0000256" key="12">
    <source>
        <dbReference type="ARBA" id="ARBA00023026"/>
    </source>
</evidence>
<protein>
    <recommendedName>
        <fullName evidence="4">tripeptidyl-peptidase II</fullName>
        <ecNumber evidence="4">3.4.14.10</ecNumber>
    </recommendedName>
</protein>
<keyword evidence="10 15" id="KW-0720">Serine protease</keyword>
<dbReference type="Proteomes" id="UP000298030">
    <property type="component" value="Unassembled WGS sequence"/>
</dbReference>
<dbReference type="GO" id="GO:0006508">
    <property type="term" value="P:proteolysis"/>
    <property type="evidence" value="ECO:0007669"/>
    <property type="project" value="UniProtKB-KW"/>
</dbReference>
<dbReference type="FunFam" id="3.40.50.200:FF:000015">
    <property type="entry name" value="Tripeptidyl peptidase A"/>
    <property type="match status" value="1"/>
</dbReference>
<keyword evidence="8" id="KW-0732">Signal</keyword>
<evidence type="ECO:0000256" key="11">
    <source>
        <dbReference type="ARBA" id="ARBA00022837"/>
    </source>
</evidence>
<dbReference type="GO" id="GO:0046872">
    <property type="term" value="F:metal ion binding"/>
    <property type="evidence" value="ECO:0007669"/>
    <property type="project" value="UniProtKB-UniRule"/>
</dbReference>
<feature type="domain" description="Peptidase S53" evidence="17">
    <location>
        <begin position="220"/>
        <end position="600"/>
    </location>
</feature>
<evidence type="ECO:0000256" key="15">
    <source>
        <dbReference type="PROSITE-ProRule" id="PRU01032"/>
    </source>
</evidence>
<dbReference type="Gene3D" id="3.40.50.200">
    <property type="entry name" value="Peptidase S8/S53 domain"/>
    <property type="match status" value="1"/>
</dbReference>
<dbReference type="InterPro" id="IPR023828">
    <property type="entry name" value="Peptidase_S8_Ser-AS"/>
</dbReference>
<dbReference type="OrthoDB" id="409122at2759"/>
<evidence type="ECO:0000256" key="7">
    <source>
        <dbReference type="ARBA" id="ARBA00022723"/>
    </source>
</evidence>
<dbReference type="InterPro" id="IPR000209">
    <property type="entry name" value="Peptidase_S8/S53_dom"/>
</dbReference>
<dbReference type="PROSITE" id="PS51695">
    <property type="entry name" value="SEDOLISIN"/>
    <property type="match status" value="1"/>
</dbReference>
<evidence type="ECO:0000256" key="8">
    <source>
        <dbReference type="ARBA" id="ARBA00022729"/>
    </source>
</evidence>
<dbReference type="AlphaFoldDB" id="A0A4Y7T7X1"/>
<keyword evidence="9 15" id="KW-0378">Hydrolase</keyword>
<dbReference type="InterPro" id="IPR036852">
    <property type="entry name" value="Peptidase_S8/S53_dom_sf"/>
</dbReference>
<dbReference type="InterPro" id="IPR015366">
    <property type="entry name" value="S53_propep"/>
</dbReference>
<evidence type="ECO:0000256" key="4">
    <source>
        <dbReference type="ARBA" id="ARBA00012462"/>
    </source>
</evidence>
<evidence type="ECO:0000256" key="13">
    <source>
        <dbReference type="ARBA" id="ARBA00023145"/>
    </source>
</evidence>
<dbReference type="SMART" id="SM00944">
    <property type="entry name" value="Pro-kuma_activ"/>
    <property type="match status" value="1"/>
</dbReference>